<reference evidence="2" key="2">
    <citation type="submission" date="2025-08" db="UniProtKB">
        <authorList>
            <consortium name="Ensembl"/>
        </authorList>
    </citation>
    <scope>IDENTIFICATION</scope>
    <source>
        <strain evidence="2">Thoroughbred</strain>
    </source>
</reference>
<reference evidence="2" key="3">
    <citation type="submission" date="2025-09" db="UniProtKB">
        <authorList>
            <consortium name="Ensembl"/>
        </authorList>
    </citation>
    <scope>IDENTIFICATION</scope>
    <source>
        <strain evidence="2">Thoroughbred</strain>
    </source>
</reference>
<accession>A0A9L0RPW1</accession>
<protein>
    <submittedName>
        <fullName evidence="2">Uncharacterized protein</fullName>
    </submittedName>
</protein>
<feature type="compositionally biased region" description="Basic and acidic residues" evidence="1">
    <location>
        <begin position="76"/>
        <end position="91"/>
    </location>
</feature>
<dbReference type="GeneTree" id="ENSGT01150000286916"/>
<proteinExistence type="predicted"/>
<dbReference type="AlphaFoldDB" id="A0A9L0RPW1"/>
<dbReference type="Ensembl" id="ENSECAT00000089529.1">
    <property type="protein sequence ID" value="ENSECAP00000064789.1"/>
    <property type="gene ID" value="ENSECAG00000046144.1"/>
</dbReference>
<evidence type="ECO:0000256" key="1">
    <source>
        <dbReference type="SAM" id="MobiDB-lite"/>
    </source>
</evidence>
<evidence type="ECO:0000313" key="2">
    <source>
        <dbReference type="Ensembl" id="ENSECAP00000064789.1"/>
    </source>
</evidence>
<name>A0A9L0RPW1_HORSE</name>
<evidence type="ECO:0000313" key="3">
    <source>
        <dbReference type="Proteomes" id="UP000002281"/>
    </source>
</evidence>
<organism evidence="2 3">
    <name type="scientific">Equus caballus</name>
    <name type="common">Horse</name>
    <dbReference type="NCBI Taxonomy" id="9796"/>
    <lineage>
        <taxon>Eukaryota</taxon>
        <taxon>Metazoa</taxon>
        <taxon>Chordata</taxon>
        <taxon>Craniata</taxon>
        <taxon>Vertebrata</taxon>
        <taxon>Euteleostomi</taxon>
        <taxon>Mammalia</taxon>
        <taxon>Eutheria</taxon>
        <taxon>Laurasiatheria</taxon>
        <taxon>Perissodactyla</taxon>
        <taxon>Equidae</taxon>
        <taxon>Equus</taxon>
    </lineage>
</organism>
<dbReference type="Proteomes" id="UP000002281">
    <property type="component" value="Chromosome 8"/>
</dbReference>
<sequence>MSSQTGETIERINKWDFIRLKRFFEAREDRIETKKQPTTWEKKFASHISDKGLISIIYKELTQLQKVKQPNQKMGRGHEQTFLHRRYMDGQ</sequence>
<reference evidence="2 3" key="1">
    <citation type="journal article" date="2009" name="Science">
        <title>Genome sequence, comparative analysis, and population genetics of the domestic horse.</title>
        <authorList>
            <consortium name="Broad Institute Genome Sequencing Platform"/>
            <consortium name="Broad Institute Whole Genome Assembly Team"/>
            <person name="Wade C.M."/>
            <person name="Giulotto E."/>
            <person name="Sigurdsson S."/>
            <person name="Zoli M."/>
            <person name="Gnerre S."/>
            <person name="Imsland F."/>
            <person name="Lear T.L."/>
            <person name="Adelson D.L."/>
            <person name="Bailey E."/>
            <person name="Bellone R.R."/>
            <person name="Bloecker H."/>
            <person name="Distl O."/>
            <person name="Edgar R.C."/>
            <person name="Garber M."/>
            <person name="Leeb T."/>
            <person name="Mauceli E."/>
            <person name="MacLeod J.N."/>
            <person name="Penedo M.C.T."/>
            <person name="Raison J.M."/>
            <person name="Sharpe T."/>
            <person name="Vogel J."/>
            <person name="Andersson L."/>
            <person name="Antczak D.F."/>
            <person name="Biagi T."/>
            <person name="Binns M.M."/>
            <person name="Chowdhary B.P."/>
            <person name="Coleman S.J."/>
            <person name="Della Valle G."/>
            <person name="Fryc S."/>
            <person name="Guerin G."/>
            <person name="Hasegawa T."/>
            <person name="Hill E.W."/>
            <person name="Jurka J."/>
            <person name="Kiialainen A."/>
            <person name="Lindgren G."/>
            <person name="Liu J."/>
            <person name="Magnani E."/>
            <person name="Mickelson J.R."/>
            <person name="Murray J."/>
            <person name="Nergadze S.G."/>
            <person name="Onofrio R."/>
            <person name="Pedroni S."/>
            <person name="Piras M.F."/>
            <person name="Raudsepp T."/>
            <person name="Rocchi M."/>
            <person name="Roeed K.H."/>
            <person name="Ryder O.A."/>
            <person name="Searle S."/>
            <person name="Skow L."/>
            <person name="Swinburne J.E."/>
            <person name="Syvaenen A.C."/>
            <person name="Tozaki T."/>
            <person name="Valberg S.J."/>
            <person name="Vaudin M."/>
            <person name="White J.R."/>
            <person name="Zody M.C."/>
            <person name="Lander E.S."/>
            <person name="Lindblad-Toh K."/>
        </authorList>
    </citation>
    <scope>NUCLEOTIDE SEQUENCE [LARGE SCALE GENOMIC DNA]</scope>
    <source>
        <strain evidence="2 3">Thoroughbred</strain>
    </source>
</reference>
<keyword evidence="3" id="KW-1185">Reference proteome</keyword>
<feature type="region of interest" description="Disordered" evidence="1">
    <location>
        <begin position="68"/>
        <end position="91"/>
    </location>
</feature>